<protein>
    <submittedName>
        <fullName evidence="1">Uncharacterized protein</fullName>
    </submittedName>
</protein>
<dbReference type="Proteomes" id="UP000828390">
    <property type="component" value="Unassembled WGS sequence"/>
</dbReference>
<organism evidence="1 2">
    <name type="scientific">Dreissena polymorpha</name>
    <name type="common">Zebra mussel</name>
    <name type="synonym">Mytilus polymorpha</name>
    <dbReference type="NCBI Taxonomy" id="45954"/>
    <lineage>
        <taxon>Eukaryota</taxon>
        <taxon>Metazoa</taxon>
        <taxon>Spiralia</taxon>
        <taxon>Lophotrochozoa</taxon>
        <taxon>Mollusca</taxon>
        <taxon>Bivalvia</taxon>
        <taxon>Autobranchia</taxon>
        <taxon>Heteroconchia</taxon>
        <taxon>Euheterodonta</taxon>
        <taxon>Imparidentia</taxon>
        <taxon>Neoheterodontei</taxon>
        <taxon>Myida</taxon>
        <taxon>Dreissenoidea</taxon>
        <taxon>Dreissenidae</taxon>
        <taxon>Dreissena</taxon>
    </lineage>
</organism>
<name>A0A9D4C0T6_DREPO</name>
<keyword evidence="2" id="KW-1185">Reference proteome</keyword>
<dbReference type="EMBL" id="JAIWYP010000013">
    <property type="protein sequence ID" value="KAH3715226.1"/>
    <property type="molecule type" value="Genomic_DNA"/>
</dbReference>
<sequence>MFGNVGGFRIVPLLMWMRAVHMKKEWIWVIALTLNGAARDAEFLLQVCRVFRGLESTEVVLGGRRFT</sequence>
<dbReference type="AlphaFoldDB" id="A0A9D4C0T6"/>
<reference evidence="1" key="2">
    <citation type="submission" date="2020-11" db="EMBL/GenBank/DDBJ databases">
        <authorList>
            <person name="McCartney M.A."/>
            <person name="Auch B."/>
            <person name="Kono T."/>
            <person name="Mallez S."/>
            <person name="Becker A."/>
            <person name="Gohl D.M."/>
            <person name="Silverstein K.A.T."/>
            <person name="Koren S."/>
            <person name="Bechman K.B."/>
            <person name="Herman A."/>
            <person name="Abrahante J.E."/>
            <person name="Garbe J."/>
        </authorList>
    </citation>
    <scope>NUCLEOTIDE SEQUENCE</scope>
    <source>
        <strain evidence="1">Duluth1</strain>
        <tissue evidence="1">Whole animal</tissue>
    </source>
</reference>
<proteinExistence type="predicted"/>
<comment type="caution">
    <text evidence="1">The sequence shown here is derived from an EMBL/GenBank/DDBJ whole genome shotgun (WGS) entry which is preliminary data.</text>
</comment>
<evidence type="ECO:0000313" key="1">
    <source>
        <dbReference type="EMBL" id="KAH3715226.1"/>
    </source>
</evidence>
<evidence type="ECO:0000313" key="2">
    <source>
        <dbReference type="Proteomes" id="UP000828390"/>
    </source>
</evidence>
<accession>A0A9D4C0T6</accession>
<reference evidence="1" key="1">
    <citation type="journal article" date="2019" name="bioRxiv">
        <title>The Genome of the Zebra Mussel, Dreissena polymorpha: A Resource for Invasive Species Research.</title>
        <authorList>
            <person name="McCartney M.A."/>
            <person name="Auch B."/>
            <person name="Kono T."/>
            <person name="Mallez S."/>
            <person name="Zhang Y."/>
            <person name="Obille A."/>
            <person name="Becker A."/>
            <person name="Abrahante J.E."/>
            <person name="Garbe J."/>
            <person name="Badalamenti J.P."/>
            <person name="Herman A."/>
            <person name="Mangelson H."/>
            <person name="Liachko I."/>
            <person name="Sullivan S."/>
            <person name="Sone E.D."/>
            <person name="Koren S."/>
            <person name="Silverstein K.A.T."/>
            <person name="Beckman K.B."/>
            <person name="Gohl D.M."/>
        </authorList>
    </citation>
    <scope>NUCLEOTIDE SEQUENCE</scope>
    <source>
        <strain evidence="1">Duluth1</strain>
        <tissue evidence="1">Whole animal</tissue>
    </source>
</reference>
<gene>
    <name evidence="1" type="ORF">DPMN_057932</name>
</gene>